<dbReference type="SUPFAM" id="SSF55729">
    <property type="entry name" value="Acyl-CoA N-acyltransferases (Nat)"/>
    <property type="match status" value="1"/>
</dbReference>
<evidence type="ECO:0000259" key="1">
    <source>
        <dbReference type="PROSITE" id="PS51186"/>
    </source>
</evidence>
<gene>
    <name evidence="2" type="ORF">AB2U05_10300</name>
</gene>
<accession>A0AB39TI27</accession>
<dbReference type="InterPro" id="IPR016181">
    <property type="entry name" value="Acyl_CoA_acyltransferase"/>
</dbReference>
<dbReference type="PROSITE" id="PS51186">
    <property type="entry name" value="GNAT"/>
    <property type="match status" value="1"/>
</dbReference>
<protein>
    <submittedName>
        <fullName evidence="2">GNAT family N-acetyltransferase</fullName>
        <ecNumber evidence="2">2.3.-.-</ecNumber>
    </submittedName>
</protein>
<organism evidence="2">
    <name type="scientific">Streptomyces sp. Y1</name>
    <dbReference type="NCBI Taxonomy" id="3238634"/>
    <lineage>
        <taxon>Bacteria</taxon>
        <taxon>Bacillati</taxon>
        <taxon>Actinomycetota</taxon>
        <taxon>Actinomycetes</taxon>
        <taxon>Kitasatosporales</taxon>
        <taxon>Streptomycetaceae</taxon>
        <taxon>Streptomyces</taxon>
    </lineage>
</organism>
<dbReference type="Gene3D" id="3.40.630.30">
    <property type="match status" value="1"/>
</dbReference>
<dbReference type="GO" id="GO:0016747">
    <property type="term" value="F:acyltransferase activity, transferring groups other than amino-acyl groups"/>
    <property type="evidence" value="ECO:0007669"/>
    <property type="project" value="InterPro"/>
</dbReference>
<sequence>MTVFLTTERLVLRRFTPADVDHLVELDGDPEVMRHLTGGLPSTRDWVERTLLPLYLAHYERYGDLGWWAAEERTGGAFLGWFEFRPTEEGERAEVELGYRLRRAAWGRGYATEGARALLRRGFTELGVERVVACTMAVNRGSRRVLEKSGLSYVRTFHEDHPEAIPGSEHGEVEYALTAERWRAREAREARGRSGILEA</sequence>
<dbReference type="InterPro" id="IPR000182">
    <property type="entry name" value="GNAT_dom"/>
</dbReference>
<reference evidence="2" key="1">
    <citation type="submission" date="2024-07" db="EMBL/GenBank/DDBJ databases">
        <authorList>
            <person name="Yu S.T."/>
        </authorList>
    </citation>
    <scope>NUCLEOTIDE SEQUENCE</scope>
    <source>
        <strain evidence="2">Y1</strain>
    </source>
</reference>
<name>A0AB39TI27_9ACTN</name>
<keyword evidence="2" id="KW-0012">Acyltransferase</keyword>
<evidence type="ECO:0000313" key="2">
    <source>
        <dbReference type="EMBL" id="XDQ78829.1"/>
    </source>
</evidence>
<keyword evidence="2" id="KW-0808">Transferase</keyword>
<dbReference type="Pfam" id="PF13302">
    <property type="entry name" value="Acetyltransf_3"/>
    <property type="match status" value="1"/>
</dbReference>
<dbReference type="AlphaFoldDB" id="A0AB39TI27"/>
<dbReference type="EC" id="2.3.-.-" evidence="2"/>
<dbReference type="EMBL" id="CP163445">
    <property type="protein sequence ID" value="XDQ78829.1"/>
    <property type="molecule type" value="Genomic_DNA"/>
</dbReference>
<dbReference type="InterPro" id="IPR051531">
    <property type="entry name" value="N-acetyltransferase"/>
</dbReference>
<dbReference type="RefSeq" id="WP_369183077.1">
    <property type="nucleotide sequence ID" value="NZ_CP163445.1"/>
</dbReference>
<proteinExistence type="predicted"/>
<dbReference type="PANTHER" id="PTHR43792">
    <property type="entry name" value="GNAT FAMILY, PUTATIVE (AFU_ORTHOLOGUE AFUA_3G00765)-RELATED-RELATED"/>
    <property type="match status" value="1"/>
</dbReference>
<dbReference type="PANTHER" id="PTHR43792:SF1">
    <property type="entry name" value="N-ACETYLTRANSFERASE DOMAIN-CONTAINING PROTEIN"/>
    <property type="match status" value="1"/>
</dbReference>
<feature type="domain" description="N-acetyltransferase" evidence="1">
    <location>
        <begin position="10"/>
        <end position="180"/>
    </location>
</feature>